<reference evidence="1 2" key="2">
    <citation type="journal article" date="2012" name="Stand. Genomic Sci.">
        <title>Complete genome sequence of the moderately thermophilic mineral-sulfide-oxidizing firmicute Sulfobacillus acidophilus type strain (NAL(T)).</title>
        <authorList>
            <person name="Anderson I."/>
            <person name="Chertkov O."/>
            <person name="Chen A."/>
            <person name="Saunders E."/>
            <person name="Lapidus A."/>
            <person name="Nolan M."/>
            <person name="Lucas S."/>
            <person name="Hammon N."/>
            <person name="Deshpande S."/>
            <person name="Cheng J.F."/>
            <person name="Han C."/>
            <person name="Tapia R."/>
            <person name="Goodwin L.A."/>
            <person name="Pitluck S."/>
            <person name="Liolios K."/>
            <person name="Pagani I."/>
            <person name="Ivanova N."/>
            <person name="Mikhailova N."/>
            <person name="Pati A."/>
            <person name="Palaniappan K."/>
            <person name="Land M."/>
            <person name="Pan C."/>
            <person name="Rohde M."/>
            <person name="Pukall R."/>
            <person name="Goker M."/>
            <person name="Detter J.C."/>
            <person name="Woyke T."/>
            <person name="Bristow J."/>
            <person name="Eisen J.A."/>
            <person name="Markowitz V."/>
            <person name="Hugenholtz P."/>
            <person name="Kyrpides N.C."/>
            <person name="Klenk H.P."/>
            <person name="Mavromatis K."/>
        </authorList>
    </citation>
    <scope>NUCLEOTIDE SEQUENCE [LARGE SCALE GENOMIC DNA]</scope>
    <source>
        <strain evidence="2">ATCC 700253 / DSM 10332 / NAL</strain>
    </source>
</reference>
<evidence type="ECO:0000313" key="1">
    <source>
        <dbReference type="EMBL" id="AEW05104.1"/>
    </source>
</evidence>
<evidence type="ECO:0008006" key="3">
    <source>
        <dbReference type="Google" id="ProtNLM"/>
    </source>
</evidence>
<keyword evidence="2" id="KW-1185">Reference proteome</keyword>
<dbReference type="AlphaFoldDB" id="G8TYE0"/>
<gene>
    <name evidence="1" type="ordered locus">Sulac_1607</name>
</gene>
<accession>G8TYE0</accession>
<dbReference type="Proteomes" id="UP000005439">
    <property type="component" value="Chromosome"/>
</dbReference>
<dbReference type="KEGG" id="sap:Sulac_1607"/>
<dbReference type="PATRIC" id="fig|679936.5.peg.1675"/>
<dbReference type="Pfam" id="PF09548">
    <property type="entry name" value="Spore_III_AB"/>
    <property type="match status" value="1"/>
</dbReference>
<dbReference type="STRING" id="679936.Sulac_1607"/>
<name>G8TYE0_SULAD</name>
<dbReference type="InterPro" id="IPR014198">
    <property type="entry name" value="Spore_III_AB"/>
</dbReference>
<dbReference type="HOGENOM" id="CLU_1577688_0_0_9"/>
<evidence type="ECO:0000313" key="2">
    <source>
        <dbReference type="Proteomes" id="UP000005439"/>
    </source>
</evidence>
<reference evidence="2" key="1">
    <citation type="submission" date="2011-12" db="EMBL/GenBank/DDBJ databases">
        <title>The complete genome of chromosome of Sulfobacillus acidophilus DSM 10332.</title>
        <authorList>
            <person name="Lucas S."/>
            <person name="Han J."/>
            <person name="Lapidus A."/>
            <person name="Bruce D."/>
            <person name="Goodwin L."/>
            <person name="Pitluck S."/>
            <person name="Peters L."/>
            <person name="Kyrpides N."/>
            <person name="Mavromatis K."/>
            <person name="Ivanova N."/>
            <person name="Mikhailova N."/>
            <person name="Chertkov O."/>
            <person name="Saunders E."/>
            <person name="Detter J.C."/>
            <person name="Tapia R."/>
            <person name="Han C."/>
            <person name="Land M."/>
            <person name="Hauser L."/>
            <person name="Markowitz V."/>
            <person name="Cheng J.-F."/>
            <person name="Hugenholtz P."/>
            <person name="Woyke T."/>
            <person name="Wu D."/>
            <person name="Pukall R."/>
            <person name="Gehrich-Schroeter G."/>
            <person name="Schneider S."/>
            <person name="Klenk H.-P."/>
            <person name="Eisen J.A."/>
        </authorList>
    </citation>
    <scope>NUCLEOTIDE SEQUENCE [LARGE SCALE GENOMIC DNA]</scope>
    <source>
        <strain evidence="2">ATCC 700253 / DSM 10332 / NAL</strain>
    </source>
</reference>
<sequence length="169" mass="18629">MLALKVTGLVVTGGAILGITRQAGFPYRQRVRVLEEWERALARLVPLIGWRHLPLKDACRLAVKGLPMIGPYWLRMVASLDDREVDFLTAFNTMVDHLPGLWAEDRPVLQEVGRLLGQSAAVYQEALLARGLADVSRLLEEARQQSQSDGRVMPALVGAVGALLLILLL</sequence>
<organism evidence="1 2">
    <name type="scientific">Sulfobacillus acidophilus (strain ATCC 700253 / DSM 10332 / NAL)</name>
    <dbReference type="NCBI Taxonomy" id="679936"/>
    <lineage>
        <taxon>Bacteria</taxon>
        <taxon>Bacillati</taxon>
        <taxon>Bacillota</taxon>
        <taxon>Clostridia</taxon>
        <taxon>Eubacteriales</taxon>
        <taxon>Clostridiales Family XVII. Incertae Sedis</taxon>
        <taxon>Sulfobacillus</taxon>
    </lineage>
</organism>
<proteinExistence type="predicted"/>
<dbReference type="EMBL" id="CP003179">
    <property type="protein sequence ID" value="AEW05104.1"/>
    <property type="molecule type" value="Genomic_DNA"/>
</dbReference>
<protein>
    <recommendedName>
        <fullName evidence="3">Stage III sporulation protein AB</fullName>
    </recommendedName>
</protein>